<sequence>MRIKNLFPIALVAATLALSGCGLFGHGHGHGGHGGGGGGGGGKGHAMIDTPASAPADHLS</sequence>
<name>A0ABT6UQ59_9GAMM</name>
<dbReference type="GeneID" id="97327168"/>
<dbReference type="EMBL" id="JASCSA010000004">
    <property type="protein sequence ID" value="MDI5883934.1"/>
    <property type="molecule type" value="Genomic_DNA"/>
</dbReference>
<evidence type="ECO:0008006" key="5">
    <source>
        <dbReference type="Google" id="ProtNLM"/>
    </source>
</evidence>
<feature type="compositionally biased region" description="Gly residues" evidence="1">
    <location>
        <begin position="29"/>
        <end position="44"/>
    </location>
</feature>
<accession>A0ABT6UQ59</accession>
<keyword evidence="4" id="KW-1185">Reference proteome</keyword>
<protein>
    <recommendedName>
        <fullName evidence="5">Lipoprotein</fullName>
    </recommendedName>
</protein>
<evidence type="ECO:0000313" key="4">
    <source>
        <dbReference type="Proteomes" id="UP001229025"/>
    </source>
</evidence>
<feature type="region of interest" description="Disordered" evidence="1">
    <location>
        <begin position="29"/>
        <end position="60"/>
    </location>
</feature>
<evidence type="ECO:0000313" key="3">
    <source>
        <dbReference type="EMBL" id="MDI5883934.1"/>
    </source>
</evidence>
<dbReference type="Proteomes" id="UP001229025">
    <property type="component" value="Unassembled WGS sequence"/>
</dbReference>
<reference evidence="4" key="2">
    <citation type="submission" date="2023-07" db="EMBL/GenBank/DDBJ databases">
        <title>Genome-based characterization of strain KMM 296 and proposal for reclassification of Cobetia litoralis and Cobetia pacifica, and emended description of the species Cobetia amphilecti and Cobetia marina.</title>
        <authorList>
            <person name="Balabanova L."/>
            <person name="Nedashkovskaya O."/>
        </authorList>
    </citation>
    <scope>NUCLEOTIDE SEQUENCE [LARGE SCALE GENOMIC DNA]</scope>
    <source>
        <strain evidence="4">NRIC 0815</strain>
    </source>
</reference>
<evidence type="ECO:0000256" key="2">
    <source>
        <dbReference type="SAM" id="SignalP"/>
    </source>
</evidence>
<proteinExistence type="predicted"/>
<keyword evidence="2" id="KW-0732">Signal</keyword>
<evidence type="ECO:0000256" key="1">
    <source>
        <dbReference type="SAM" id="MobiDB-lite"/>
    </source>
</evidence>
<organism evidence="3 4">
    <name type="scientific">Cobetia amphilecti</name>
    <dbReference type="NCBI Taxonomy" id="1055104"/>
    <lineage>
        <taxon>Bacteria</taxon>
        <taxon>Pseudomonadati</taxon>
        <taxon>Pseudomonadota</taxon>
        <taxon>Gammaproteobacteria</taxon>
        <taxon>Oceanospirillales</taxon>
        <taxon>Halomonadaceae</taxon>
        <taxon>Cobetia</taxon>
    </lineage>
</organism>
<comment type="caution">
    <text evidence="3">The sequence shown here is derived from an EMBL/GenBank/DDBJ whole genome shotgun (WGS) entry which is preliminary data.</text>
</comment>
<feature type="signal peptide" evidence="2">
    <location>
        <begin position="1"/>
        <end position="19"/>
    </location>
</feature>
<reference evidence="3 4" key="1">
    <citation type="submission" date="2023-04" db="EMBL/GenBank/DDBJ databases">
        <authorList>
            <person name="Otstavnykh N."/>
            <person name="Seitkalieva A."/>
            <person name="Bystritskaya E."/>
        </authorList>
    </citation>
    <scope>NUCLEOTIDE SEQUENCE [LARGE SCALE GENOMIC DNA]</scope>
    <source>
        <strain evidence="3 4">NRIC 0815</strain>
    </source>
</reference>
<feature type="chain" id="PRO_5046548409" description="Lipoprotein" evidence="2">
    <location>
        <begin position="20"/>
        <end position="60"/>
    </location>
</feature>
<gene>
    <name evidence="3" type="ORF">QLT01_06140</name>
</gene>
<dbReference type="RefSeq" id="WP_284726567.1">
    <property type="nucleotide sequence ID" value="NZ_CP136695.1"/>
</dbReference>
<dbReference type="PROSITE" id="PS51257">
    <property type="entry name" value="PROKAR_LIPOPROTEIN"/>
    <property type="match status" value="1"/>
</dbReference>